<reference evidence="4 5" key="1">
    <citation type="submission" date="2019-09" db="EMBL/GenBank/DDBJ databases">
        <authorList>
            <person name="Depoorter E."/>
        </authorList>
    </citation>
    <scope>NUCLEOTIDE SEQUENCE [LARGE SCALE GENOMIC DNA]</scope>
    <source>
        <strain evidence="4">LMG 6863</strain>
    </source>
</reference>
<dbReference type="PANTHER" id="PTHR44196:SF1">
    <property type="entry name" value="DEHYDROGENASE_REDUCTASE SDR FAMILY MEMBER 7B"/>
    <property type="match status" value="1"/>
</dbReference>
<dbReference type="AlphaFoldDB" id="A0A6P2L343"/>
<dbReference type="Pfam" id="PF00106">
    <property type="entry name" value="adh_short"/>
    <property type="match status" value="1"/>
</dbReference>
<accession>A0A6P2L343</accession>
<comment type="similarity">
    <text evidence="1 3">Belongs to the short-chain dehydrogenases/reductases (SDR) family.</text>
</comment>
<organism evidence="4 5">
    <name type="scientific">Burkholderia lata (strain ATCC 17760 / DSM 23089 / LMG 22485 / NCIMB 9086 / R18194 / 383)</name>
    <dbReference type="NCBI Taxonomy" id="482957"/>
    <lineage>
        <taxon>Bacteria</taxon>
        <taxon>Pseudomonadati</taxon>
        <taxon>Pseudomonadota</taxon>
        <taxon>Betaproteobacteria</taxon>
        <taxon>Burkholderiales</taxon>
        <taxon>Burkholderiaceae</taxon>
        <taxon>Burkholderia</taxon>
        <taxon>Burkholderia cepacia complex</taxon>
    </lineage>
</organism>
<dbReference type="RefSeq" id="WP_174940638.1">
    <property type="nucleotide sequence ID" value="NZ_CABVPY010000015.1"/>
</dbReference>
<gene>
    <name evidence="4" type="ORF">BLA6863_02862</name>
</gene>
<protein>
    <submittedName>
        <fullName evidence="4">Putative capsular polysaccharide biosynthesis dehydrogenase/reductase protein</fullName>
    </submittedName>
</protein>
<dbReference type="GO" id="GO:0016491">
    <property type="term" value="F:oxidoreductase activity"/>
    <property type="evidence" value="ECO:0007669"/>
    <property type="project" value="UniProtKB-KW"/>
</dbReference>
<dbReference type="GO" id="GO:0016020">
    <property type="term" value="C:membrane"/>
    <property type="evidence" value="ECO:0007669"/>
    <property type="project" value="TreeGrafter"/>
</dbReference>
<dbReference type="EMBL" id="CABVPY010000015">
    <property type="protein sequence ID" value="VWB61497.1"/>
    <property type="molecule type" value="Genomic_DNA"/>
</dbReference>
<evidence type="ECO:0000256" key="2">
    <source>
        <dbReference type="ARBA" id="ARBA00023002"/>
    </source>
</evidence>
<sequence>MRAGPSRHIVITGASNGIGLALALEYAKPGVVLGLVGREAQRMERAVHACRERGARVVAGLIDVRDPIVMRQWLNEFDNAYPIDLLVANAGVASTLADAGDWEDLARTAHVVDTNFHGMLHTVLPVIDRMRERKHGRIAMMSSLAALRGMAISPAYCASKSAVKAYADSIRPLLKRDGVGISVILPGFVKTSMSDAFPGDKMFMQSAEQAAAFVRRKLDGGCAEIAFPGILALGMRILSLLPVTLADVILSRLSYLPRKEDAN</sequence>
<dbReference type="InterPro" id="IPR036291">
    <property type="entry name" value="NAD(P)-bd_dom_sf"/>
</dbReference>
<dbReference type="PANTHER" id="PTHR44196">
    <property type="entry name" value="DEHYDROGENASE/REDUCTASE SDR FAMILY MEMBER 7B"/>
    <property type="match status" value="1"/>
</dbReference>
<evidence type="ECO:0000313" key="4">
    <source>
        <dbReference type="EMBL" id="VWB61497.1"/>
    </source>
</evidence>
<dbReference type="PROSITE" id="PS00061">
    <property type="entry name" value="ADH_SHORT"/>
    <property type="match status" value="1"/>
</dbReference>
<proteinExistence type="inferred from homology"/>
<dbReference type="InterPro" id="IPR020904">
    <property type="entry name" value="Sc_DH/Rdtase_CS"/>
</dbReference>
<evidence type="ECO:0000313" key="5">
    <source>
        <dbReference type="Proteomes" id="UP000494170"/>
    </source>
</evidence>
<evidence type="ECO:0000256" key="1">
    <source>
        <dbReference type="ARBA" id="ARBA00006484"/>
    </source>
</evidence>
<evidence type="ECO:0000256" key="3">
    <source>
        <dbReference type="RuleBase" id="RU000363"/>
    </source>
</evidence>
<dbReference type="PRINTS" id="PR00081">
    <property type="entry name" value="GDHRDH"/>
</dbReference>
<dbReference type="InterPro" id="IPR002347">
    <property type="entry name" value="SDR_fam"/>
</dbReference>
<dbReference type="Gene3D" id="3.40.50.720">
    <property type="entry name" value="NAD(P)-binding Rossmann-like Domain"/>
    <property type="match status" value="1"/>
</dbReference>
<name>A0A6P2L343_BURL3</name>
<dbReference type="PRINTS" id="PR00080">
    <property type="entry name" value="SDRFAMILY"/>
</dbReference>
<dbReference type="Proteomes" id="UP000494170">
    <property type="component" value="Unassembled WGS sequence"/>
</dbReference>
<keyword evidence="2" id="KW-0560">Oxidoreductase</keyword>
<dbReference type="SUPFAM" id="SSF51735">
    <property type="entry name" value="NAD(P)-binding Rossmann-fold domains"/>
    <property type="match status" value="1"/>
</dbReference>